<keyword evidence="18" id="KW-1185">Reference proteome</keyword>
<feature type="compositionally biased region" description="Polar residues" evidence="14">
    <location>
        <begin position="462"/>
        <end position="477"/>
    </location>
</feature>
<name>A0A1S8D0S7_9PROT</name>
<dbReference type="EMBL" id="LLWF02000089">
    <property type="protein sequence ID" value="ONH81801.1"/>
    <property type="molecule type" value="Genomic_DNA"/>
</dbReference>
<dbReference type="STRING" id="207340.APZ41_017940"/>
<evidence type="ECO:0000256" key="10">
    <source>
        <dbReference type="ARBA" id="ARBA00023004"/>
    </source>
</evidence>
<dbReference type="Pfam" id="PF00034">
    <property type="entry name" value="Cytochrom_C"/>
    <property type="match status" value="2"/>
</dbReference>
<dbReference type="GO" id="GO:0016614">
    <property type="term" value="F:oxidoreductase activity, acting on CH-OH group of donors"/>
    <property type="evidence" value="ECO:0007669"/>
    <property type="project" value="InterPro"/>
</dbReference>
<reference evidence="17" key="1">
    <citation type="submission" date="2016-12" db="EMBL/GenBank/DDBJ databases">
        <title>Draft genome sequence of Roseomonas mucosa strain AU37, isolated from a peripheral intravenous catheter.</title>
        <authorList>
            <person name="Choudhury M.A."/>
            <person name="Sidjabat H.E."/>
            <person name="Wailan A.M."/>
            <person name="Zhang L."/>
            <person name="Marsh N.M."/>
            <person name="Rickard C.M."/>
            <person name="Davies M."/>
            <person name="Mcmillan D.J."/>
        </authorList>
    </citation>
    <scope>NUCLEOTIDE SEQUENCE [LARGE SCALE GENOMIC DNA]</scope>
    <source>
        <strain evidence="17">AU37</strain>
    </source>
</reference>
<keyword evidence="8" id="KW-0677">Repeat</keyword>
<dbReference type="AlphaFoldDB" id="A0A1S8D0S7"/>
<comment type="caution">
    <text evidence="17">The sequence shown here is derived from an EMBL/GenBank/DDBJ whole genome shotgun (WGS) entry which is preliminary data.</text>
</comment>
<evidence type="ECO:0000256" key="7">
    <source>
        <dbReference type="ARBA" id="ARBA00022729"/>
    </source>
</evidence>
<evidence type="ECO:0000256" key="13">
    <source>
        <dbReference type="PIRSR" id="PIRSR000018-51"/>
    </source>
</evidence>
<evidence type="ECO:0000256" key="4">
    <source>
        <dbReference type="ARBA" id="ARBA00022617"/>
    </source>
</evidence>
<keyword evidence="3" id="KW-1003">Cell membrane</keyword>
<evidence type="ECO:0000256" key="6">
    <source>
        <dbReference type="ARBA" id="ARBA00022723"/>
    </source>
</evidence>
<feature type="binding site" description="axial binding residue" evidence="13">
    <location>
        <position position="222"/>
    </location>
    <ligand>
        <name>heme c</name>
        <dbReference type="ChEBI" id="CHEBI:61717"/>
        <label>2</label>
    </ligand>
    <ligandPart>
        <name>Fe</name>
        <dbReference type="ChEBI" id="CHEBI:18248"/>
    </ligandPart>
</feature>
<feature type="binding site" description="covalent" evidence="12">
    <location>
        <position position="74"/>
    </location>
    <ligand>
        <name>heme c</name>
        <dbReference type="ChEBI" id="CHEBI:61717"/>
        <label>1</label>
    </ligand>
</feature>
<evidence type="ECO:0000256" key="8">
    <source>
        <dbReference type="ARBA" id="ARBA00022737"/>
    </source>
</evidence>
<dbReference type="InterPro" id="IPR009056">
    <property type="entry name" value="Cyt_c-like_dom"/>
</dbReference>
<gene>
    <name evidence="17" type="ORF">APZ41_017940</name>
</gene>
<dbReference type="PROSITE" id="PS51007">
    <property type="entry name" value="CYTC"/>
    <property type="match status" value="3"/>
</dbReference>
<dbReference type="InterPro" id="IPR014353">
    <property type="entry name" value="Membr-bd_ADH_cyt_c"/>
</dbReference>
<feature type="binding site" description="covalent" evidence="12">
    <location>
        <position position="218"/>
    </location>
    <ligand>
        <name>heme c</name>
        <dbReference type="ChEBI" id="CHEBI:61717"/>
        <label>2</label>
    </ligand>
</feature>
<evidence type="ECO:0000259" key="16">
    <source>
        <dbReference type="PROSITE" id="PS51007"/>
    </source>
</evidence>
<comment type="subcellular location">
    <subcellularLocation>
        <location evidence="1">Cell membrane</location>
    </subcellularLocation>
</comment>
<dbReference type="GO" id="GO:0005886">
    <property type="term" value="C:plasma membrane"/>
    <property type="evidence" value="ECO:0007669"/>
    <property type="project" value="UniProtKB-SubCell"/>
</dbReference>
<keyword evidence="2" id="KW-0813">Transport</keyword>
<feature type="binding site" description="covalent" evidence="12">
    <location>
        <position position="71"/>
    </location>
    <ligand>
        <name>heme c</name>
        <dbReference type="ChEBI" id="CHEBI:61717"/>
        <label>1</label>
    </ligand>
</feature>
<keyword evidence="5" id="KW-0679">Respiratory chain</keyword>
<evidence type="ECO:0000256" key="1">
    <source>
        <dbReference type="ARBA" id="ARBA00004236"/>
    </source>
</evidence>
<sequence>MTKRKPLLLAAGLLAALAGPALAQLALAQTTLAQTTLAQPAPASSGPAQQPSAGEKALIEKGAYLARAGDCVACHTGPGGKPFAGGLPIESDLGRIVTTNITPDKQTGIGNYTEAQFAAALRQGRRADGTNLYPAMPYPSYRLITDEDMHALYTFFMKGVEPVVNRPEETKLSFPFNQRWGMSLWNWAFLPTGTFQPNLQVSDEINRGAYLVEGLGHCGTCHTPRAFTMQERGFTASDPHFLAGTELNGWHTPQLRAGGDAARGVATWNVQDIADYLGKGRNRVSAVGGEMKSVVEHSMNYMNDADLHAIGAYLKSIPNAMPAVQPRPDGQRQTQAKLTAAVDLTPGERLYLDNCNACHFVTGHGGTTVFPRLDGASIVNAENPTGLITTILGGAATPSTERAPSVLPMPGFAFRLSDEEVATLASFVRSAWSNTAPAVTAEQVARVRANLPKHPEPVPRTGFSNASGGTNPTSSRP</sequence>
<dbReference type="InterPro" id="IPR051459">
    <property type="entry name" value="Cytochrome_c-type_DH"/>
</dbReference>
<evidence type="ECO:0000256" key="14">
    <source>
        <dbReference type="SAM" id="MobiDB-lite"/>
    </source>
</evidence>
<dbReference type="PRINTS" id="PR00605">
    <property type="entry name" value="CYTCHROMECIC"/>
</dbReference>
<accession>A0A1S8D0S7</accession>
<dbReference type="PANTHER" id="PTHR35008">
    <property type="entry name" value="BLL4482 PROTEIN-RELATED"/>
    <property type="match status" value="1"/>
</dbReference>
<evidence type="ECO:0000256" key="3">
    <source>
        <dbReference type="ARBA" id="ARBA00022475"/>
    </source>
</evidence>
<keyword evidence="11" id="KW-0472">Membrane</keyword>
<dbReference type="GO" id="GO:0005506">
    <property type="term" value="F:iron ion binding"/>
    <property type="evidence" value="ECO:0007669"/>
    <property type="project" value="InterPro"/>
</dbReference>
<dbReference type="RefSeq" id="WP_058389298.1">
    <property type="nucleotide sequence ID" value="NZ_LLWF02000089.1"/>
</dbReference>
<organism evidence="17 18">
    <name type="scientific">Roseomonas mucosa</name>
    <dbReference type="NCBI Taxonomy" id="207340"/>
    <lineage>
        <taxon>Bacteria</taxon>
        <taxon>Pseudomonadati</taxon>
        <taxon>Pseudomonadota</taxon>
        <taxon>Alphaproteobacteria</taxon>
        <taxon>Acetobacterales</taxon>
        <taxon>Roseomonadaceae</taxon>
        <taxon>Roseomonas</taxon>
    </lineage>
</organism>
<feature type="binding site" description="axial binding residue" evidence="13">
    <location>
        <position position="359"/>
    </location>
    <ligand>
        <name>heme c</name>
        <dbReference type="ChEBI" id="CHEBI:61717"/>
        <label>3</label>
    </ligand>
    <ligandPart>
        <name>Fe</name>
        <dbReference type="ChEBI" id="CHEBI:18248"/>
    </ligandPart>
</feature>
<evidence type="ECO:0000256" key="9">
    <source>
        <dbReference type="ARBA" id="ARBA00022982"/>
    </source>
</evidence>
<dbReference type="GO" id="GO:0020037">
    <property type="term" value="F:heme binding"/>
    <property type="evidence" value="ECO:0007669"/>
    <property type="project" value="InterPro"/>
</dbReference>
<feature type="binding site" description="covalent" evidence="12">
    <location>
        <position position="355"/>
    </location>
    <ligand>
        <name>heme c</name>
        <dbReference type="ChEBI" id="CHEBI:61717"/>
        <label>3</label>
    </ligand>
</feature>
<protein>
    <submittedName>
        <fullName evidence="17">Alcohol dehydrogenase</fullName>
    </submittedName>
</protein>
<dbReference type="InterPro" id="IPR036909">
    <property type="entry name" value="Cyt_c-like_dom_sf"/>
</dbReference>
<feature type="binding site" description="covalent" evidence="12">
    <location>
        <position position="358"/>
    </location>
    <ligand>
        <name>heme c</name>
        <dbReference type="ChEBI" id="CHEBI:61717"/>
        <label>3</label>
    </ligand>
</feature>
<dbReference type="PIRSF" id="PIRSF000018">
    <property type="entry name" value="Mb_ADH_cyt_c"/>
    <property type="match status" value="1"/>
</dbReference>
<keyword evidence="7 15" id="KW-0732">Signal</keyword>
<dbReference type="InterPro" id="IPR008168">
    <property type="entry name" value="Cyt_C_IC"/>
</dbReference>
<evidence type="ECO:0000313" key="17">
    <source>
        <dbReference type="EMBL" id="ONH81801.1"/>
    </source>
</evidence>
<evidence type="ECO:0000256" key="11">
    <source>
        <dbReference type="ARBA" id="ARBA00023136"/>
    </source>
</evidence>
<feature type="region of interest" description="Disordered" evidence="14">
    <location>
        <begin position="452"/>
        <end position="477"/>
    </location>
</feature>
<evidence type="ECO:0000256" key="12">
    <source>
        <dbReference type="PIRSR" id="PIRSR000018-50"/>
    </source>
</evidence>
<keyword evidence="4 12" id="KW-0349">Heme</keyword>
<feature type="domain" description="Cytochrome c" evidence="16">
    <location>
        <begin position="342"/>
        <end position="432"/>
    </location>
</feature>
<evidence type="ECO:0000256" key="15">
    <source>
        <dbReference type="SAM" id="SignalP"/>
    </source>
</evidence>
<feature type="chain" id="PRO_5010537920" evidence="15">
    <location>
        <begin position="24"/>
        <end position="477"/>
    </location>
</feature>
<comment type="cofactor">
    <cofactor evidence="12">
        <name>heme c</name>
        <dbReference type="ChEBI" id="CHEBI:61717"/>
    </cofactor>
    <text evidence="12">Binds 3 heme c groups covalently per subunit.</text>
</comment>
<dbReference type="GO" id="GO:0009055">
    <property type="term" value="F:electron transfer activity"/>
    <property type="evidence" value="ECO:0007669"/>
    <property type="project" value="InterPro"/>
</dbReference>
<keyword evidence="6 13" id="KW-0479">Metal-binding</keyword>
<evidence type="ECO:0000313" key="18">
    <source>
        <dbReference type="Proteomes" id="UP000054844"/>
    </source>
</evidence>
<dbReference type="PANTHER" id="PTHR35008:SF8">
    <property type="entry name" value="ALCOHOL DEHYDROGENASE CYTOCHROME C SUBUNIT"/>
    <property type="match status" value="1"/>
</dbReference>
<dbReference type="OrthoDB" id="9811281at2"/>
<dbReference type="SUPFAM" id="SSF46626">
    <property type="entry name" value="Cytochrome c"/>
    <property type="match status" value="3"/>
</dbReference>
<feature type="domain" description="Cytochrome c" evidence="16">
    <location>
        <begin position="203"/>
        <end position="318"/>
    </location>
</feature>
<keyword evidence="9" id="KW-0249">Electron transport</keyword>
<feature type="domain" description="Cytochrome c" evidence="16">
    <location>
        <begin position="57"/>
        <end position="160"/>
    </location>
</feature>
<dbReference type="Proteomes" id="UP000054844">
    <property type="component" value="Unassembled WGS sequence"/>
</dbReference>
<dbReference type="Gene3D" id="1.10.760.10">
    <property type="entry name" value="Cytochrome c-like domain"/>
    <property type="match status" value="2"/>
</dbReference>
<evidence type="ECO:0000256" key="5">
    <source>
        <dbReference type="ARBA" id="ARBA00022660"/>
    </source>
</evidence>
<evidence type="ECO:0000256" key="2">
    <source>
        <dbReference type="ARBA" id="ARBA00022448"/>
    </source>
</evidence>
<proteinExistence type="predicted"/>
<keyword evidence="10 13" id="KW-0408">Iron</keyword>
<feature type="signal peptide" evidence="15">
    <location>
        <begin position="1"/>
        <end position="23"/>
    </location>
</feature>
<feature type="binding site" description="covalent" evidence="12">
    <location>
        <position position="221"/>
    </location>
    <ligand>
        <name>heme c</name>
        <dbReference type="ChEBI" id="CHEBI:61717"/>
        <label>2</label>
    </ligand>
</feature>
<feature type="binding site" description="axial binding residue" evidence="13">
    <location>
        <position position="75"/>
    </location>
    <ligand>
        <name>heme c</name>
        <dbReference type="ChEBI" id="CHEBI:61717"/>
        <label>1</label>
    </ligand>
    <ligandPart>
        <name>Fe</name>
        <dbReference type="ChEBI" id="CHEBI:18248"/>
    </ligandPart>
</feature>